<dbReference type="GO" id="GO:0044774">
    <property type="term" value="P:mitotic DNA integrity checkpoint signaling"/>
    <property type="evidence" value="ECO:0007669"/>
    <property type="project" value="TreeGrafter"/>
</dbReference>
<dbReference type="GO" id="GO:0000014">
    <property type="term" value="F:single-stranded DNA endodeoxyribonuclease activity"/>
    <property type="evidence" value="ECO:0007669"/>
    <property type="project" value="TreeGrafter"/>
</dbReference>
<dbReference type="GO" id="GO:0000729">
    <property type="term" value="P:DNA double-strand break processing"/>
    <property type="evidence" value="ECO:0007669"/>
    <property type="project" value="TreeGrafter"/>
</dbReference>
<organism evidence="4">
    <name type="scientific">Rodentolepis nana</name>
    <name type="common">Dwarf tapeworm</name>
    <name type="synonym">Hymenolepis nana</name>
    <dbReference type="NCBI Taxonomy" id="102285"/>
    <lineage>
        <taxon>Eukaryota</taxon>
        <taxon>Metazoa</taxon>
        <taxon>Spiralia</taxon>
        <taxon>Lophotrochozoa</taxon>
        <taxon>Platyhelminthes</taxon>
        <taxon>Cestoda</taxon>
        <taxon>Eucestoda</taxon>
        <taxon>Cyclophyllidea</taxon>
        <taxon>Hymenolepididae</taxon>
        <taxon>Rodentolepis</taxon>
    </lineage>
</organism>
<keyword evidence="3" id="KW-1185">Reference proteome</keyword>
<dbReference type="GO" id="GO:0000793">
    <property type="term" value="C:condensed chromosome"/>
    <property type="evidence" value="ECO:0007669"/>
    <property type="project" value="TreeGrafter"/>
</dbReference>
<feature type="domain" description="Mos1 transposase HTH" evidence="1">
    <location>
        <begin position="6"/>
        <end position="54"/>
    </location>
</feature>
<dbReference type="PANTHER" id="PTHR46060">
    <property type="entry name" value="MARINER MOS1 TRANSPOSASE-LIKE PROTEIN"/>
    <property type="match status" value="1"/>
</dbReference>
<protein>
    <submittedName>
        <fullName evidence="4">HTH_48 domain-containing protein</fullName>
    </submittedName>
</protein>
<accession>A0A0R3TGD3</accession>
<dbReference type="InterPro" id="IPR041426">
    <property type="entry name" value="Mos1_HTH"/>
</dbReference>
<dbReference type="Gene3D" id="1.10.10.1450">
    <property type="match status" value="1"/>
</dbReference>
<dbReference type="GO" id="GO:0003697">
    <property type="term" value="F:single-stranded DNA binding"/>
    <property type="evidence" value="ECO:0007669"/>
    <property type="project" value="TreeGrafter"/>
</dbReference>
<dbReference type="PANTHER" id="PTHR46060:SF2">
    <property type="entry name" value="HISTONE-LYSINE N-METHYLTRANSFERASE SETMAR"/>
    <property type="match status" value="1"/>
</dbReference>
<dbReference type="STRING" id="102285.A0A0R3TGD3"/>
<dbReference type="GO" id="GO:0015074">
    <property type="term" value="P:DNA integration"/>
    <property type="evidence" value="ECO:0007669"/>
    <property type="project" value="TreeGrafter"/>
</dbReference>
<dbReference type="AlphaFoldDB" id="A0A0R3TGD3"/>
<dbReference type="OrthoDB" id="10018757at2759"/>
<evidence type="ECO:0000259" key="1">
    <source>
        <dbReference type="Pfam" id="PF17906"/>
    </source>
</evidence>
<dbReference type="GO" id="GO:0005634">
    <property type="term" value="C:nucleus"/>
    <property type="evidence" value="ECO:0007669"/>
    <property type="project" value="TreeGrafter"/>
</dbReference>
<reference evidence="4" key="1">
    <citation type="submission" date="2017-02" db="UniProtKB">
        <authorList>
            <consortium name="WormBaseParasite"/>
        </authorList>
    </citation>
    <scope>IDENTIFICATION</scope>
</reference>
<dbReference type="InterPro" id="IPR052709">
    <property type="entry name" value="Transposase-MT_Hybrid"/>
</dbReference>
<dbReference type="GO" id="GO:0006303">
    <property type="term" value="P:double-strand break repair via nonhomologous end joining"/>
    <property type="evidence" value="ECO:0007669"/>
    <property type="project" value="TreeGrafter"/>
</dbReference>
<dbReference type="WBParaSite" id="HNAJ_0000612401-mRNA-1">
    <property type="protein sequence ID" value="HNAJ_0000612401-mRNA-1"/>
    <property type="gene ID" value="HNAJ_0000612401"/>
</dbReference>
<dbReference type="GO" id="GO:0046975">
    <property type="term" value="F:histone H3K36 methyltransferase activity"/>
    <property type="evidence" value="ECO:0007669"/>
    <property type="project" value="TreeGrafter"/>
</dbReference>
<dbReference type="Proteomes" id="UP000278807">
    <property type="component" value="Unassembled WGS sequence"/>
</dbReference>
<reference evidence="2 3" key="2">
    <citation type="submission" date="2018-11" db="EMBL/GenBank/DDBJ databases">
        <authorList>
            <consortium name="Pathogen Informatics"/>
        </authorList>
    </citation>
    <scope>NUCLEOTIDE SEQUENCE [LARGE SCALE GENOMIC DNA]</scope>
</reference>
<proteinExistence type="predicted"/>
<sequence>MKEQDVHFRHILLYYFRKGKNASQAQKKLCAVYGDEALKERHCRNWFERFRSGDFSLKNSQRSGHPVESNRHSTTRDIAEKLNKLDLWIPHQLKEIHLMQRISICDLPLLKRNENDPFLKNLAPHHTSLVTRQKLLELGWDVLSHPPYSPNLAPSDYHLFRSMQNSLNGKTFNNADDVGSHLIQFINGKDQTFFERGIFISARTME</sequence>
<dbReference type="GO" id="GO:0035861">
    <property type="term" value="C:site of double-strand break"/>
    <property type="evidence" value="ECO:0007669"/>
    <property type="project" value="TreeGrafter"/>
</dbReference>
<dbReference type="EMBL" id="UZAE01006092">
    <property type="protein sequence ID" value="VDO01982.1"/>
    <property type="molecule type" value="Genomic_DNA"/>
</dbReference>
<evidence type="ECO:0000313" key="3">
    <source>
        <dbReference type="Proteomes" id="UP000278807"/>
    </source>
</evidence>
<dbReference type="GO" id="GO:0042800">
    <property type="term" value="F:histone H3K4 methyltransferase activity"/>
    <property type="evidence" value="ECO:0007669"/>
    <property type="project" value="TreeGrafter"/>
</dbReference>
<gene>
    <name evidence="2" type="ORF">HNAJ_LOCUS6122</name>
</gene>
<dbReference type="GO" id="GO:0044547">
    <property type="term" value="F:DNA topoisomerase binding"/>
    <property type="evidence" value="ECO:0007669"/>
    <property type="project" value="TreeGrafter"/>
</dbReference>
<dbReference type="GO" id="GO:0031297">
    <property type="term" value="P:replication fork processing"/>
    <property type="evidence" value="ECO:0007669"/>
    <property type="project" value="TreeGrafter"/>
</dbReference>
<dbReference type="GO" id="GO:0003690">
    <property type="term" value="F:double-stranded DNA binding"/>
    <property type="evidence" value="ECO:0007669"/>
    <property type="project" value="TreeGrafter"/>
</dbReference>
<dbReference type="Gene3D" id="3.30.420.10">
    <property type="entry name" value="Ribonuclease H-like superfamily/Ribonuclease H"/>
    <property type="match status" value="1"/>
</dbReference>
<evidence type="ECO:0000313" key="4">
    <source>
        <dbReference type="WBParaSite" id="HNAJ_0000612401-mRNA-1"/>
    </source>
</evidence>
<evidence type="ECO:0000313" key="2">
    <source>
        <dbReference type="EMBL" id="VDO01982.1"/>
    </source>
</evidence>
<name>A0A0R3TGD3_RODNA</name>
<dbReference type="Pfam" id="PF17906">
    <property type="entry name" value="HTH_48"/>
    <property type="match status" value="1"/>
</dbReference>
<dbReference type="InterPro" id="IPR036397">
    <property type="entry name" value="RNaseH_sf"/>
</dbReference>